<dbReference type="InterPro" id="IPR007492">
    <property type="entry name" value="LytTR_DNA-bd_dom"/>
</dbReference>
<dbReference type="Proteomes" id="UP000031802">
    <property type="component" value="Unassembled WGS sequence"/>
</dbReference>
<gene>
    <name evidence="3" type="ORF">DI53_3715</name>
</gene>
<dbReference type="PATRIC" id="fig|1229276.3.peg.3843"/>
<dbReference type="GO" id="GO:0003677">
    <property type="term" value="F:DNA binding"/>
    <property type="evidence" value="ECO:0007669"/>
    <property type="project" value="InterPro"/>
</dbReference>
<evidence type="ECO:0000313" key="3">
    <source>
        <dbReference type="EMBL" id="KGE12675.1"/>
    </source>
</evidence>
<dbReference type="OrthoDB" id="705214at2"/>
<keyword evidence="4" id="KW-1185">Reference proteome</keyword>
<organism evidence="3 4">
    <name type="scientific">Sphingobacterium deserti</name>
    <dbReference type="NCBI Taxonomy" id="1229276"/>
    <lineage>
        <taxon>Bacteria</taxon>
        <taxon>Pseudomonadati</taxon>
        <taxon>Bacteroidota</taxon>
        <taxon>Sphingobacteriia</taxon>
        <taxon>Sphingobacteriales</taxon>
        <taxon>Sphingobacteriaceae</taxon>
        <taxon>Sphingobacterium</taxon>
    </lineage>
</organism>
<comment type="caution">
    <text evidence="3">The sequence shown here is derived from an EMBL/GenBank/DDBJ whole genome shotgun (WGS) entry which is preliminary data.</text>
</comment>
<reference evidence="4" key="1">
    <citation type="submission" date="2014-04" db="EMBL/GenBank/DDBJ databases">
        <title>Whole-Genome optical mapping and complete genome sequence of Sphingobacterium deserti sp. nov., a new spaces isolated from desert in the west of China.</title>
        <authorList>
            <person name="Teng C."/>
            <person name="Zhou Z."/>
            <person name="Li X."/>
            <person name="Chen M."/>
            <person name="Lin M."/>
            <person name="Wang L."/>
            <person name="Su S."/>
            <person name="Zhang C."/>
            <person name="Zhang W."/>
        </authorList>
    </citation>
    <scope>NUCLEOTIDE SEQUENCE [LARGE SCALE GENOMIC DNA]</scope>
    <source>
        <strain evidence="4">ACCC05744</strain>
    </source>
</reference>
<name>A0A0B8T6C4_9SPHI</name>
<dbReference type="EMBL" id="JJMU01000066">
    <property type="protein sequence ID" value="KGE12675.1"/>
    <property type="molecule type" value="Genomic_DNA"/>
</dbReference>
<dbReference type="SUPFAM" id="SSF52172">
    <property type="entry name" value="CheY-like"/>
    <property type="match status" value="1"/>
</dbReference>
<dbReference type="Gene3D" id="3.40.50.2300">
    <property type="match status" value="1"/>
</dbReference>
<dbReference type="eggNOG" id="COG3279">
    <property type="taxonomic scope" value="Bacteria"/>
</dbReference>
<dbReference type="InterPro" id="IPR011006">
    <property type="entry name" value="CheY-like_superfamily"/>
</dbReference>
<keyword evidence="1" id="KW-0597">Phosphoprotein</keyword>
<accession>A0A0B8T6C4</accession>
<dbReference type="Gene3D" id="2.40.50.1020">
    <property type="entry name" value="LytTr DNA-binding domain"/>
    <property type="match status" value="1"/>
</dbReference>
<dbReference type="AlphaFoldDB" id="A0A0B8T6C4"/>
<dbReference type="Pfam" id="PF04397">
    <property type="entry name" value="LytTR"/>
    <property type="match status" value="1"/>
</dbReference>
<dbReference type="SMART" id="SM00448">
    <property type="entry name" value="REC"/>
    <property type="match status" value="1"/>
</dbReference>
<sequence>MRTLNLFIIDDDPIAIEHLKVLIAKTPYRFAGSSMDARQAILEIEKIEVDIVFLDMQMQPLSGLDVVPQLPKHVKVIFCTSFRECAHQAYDIYASHYLLKPFGFVRFYDVLSKTVATVDKLSYLGETEIKRKFQFFGSGLKGSYEKFWYNDFVYAQSFGDKTIINFKDGNSHTLNQRIGKLLKKLPTTHFARISNEVFIALHAIDRIGNSKAFVNINGKVEGLDMGIDYAKEIMRWVSDNS</sequence>
<dbReference type="RefSeq" id="WP_037503162.1">
    <property type="nucleotide sequence ID" value="NZ_JJMU01000066.1"/>
</dbReference>
<dbReference type="STRING" id="1229276.DI53_3715"/>
<dbReference type="PROSITE" id="PS50110">
    <property type="entry name" value="RESPONSE_REGULATORY"/>
    <property type="match status" value="1"/>
</dbReference>
<dbReference type="GO" id="GO:0000160">
    <property type="term" value="P:phosphorelay signal transduction system"/>
    <property type="evidence" value="ECO:0007669"/>
    <property type="project" value="InterPro"/>
</dbReference>
<evidence type="ECO:0000259" key="2">
    <source>
        <dbReference type="PROSITE" id="PS50110"/>
    </source>
</evidence>
<dbReference type="Pfam" id="PF00072">
    <property type="entry name" value="Response_reg"/>
    <property type="match status" value="1"/>
</dbReference>
<proteinExistence type="predicted"/>
<protein>
    <submittedName>
        <fullName evidence="3">Sensory transduction protein LytT</fullName>
    </submittedName>
</protein>
<evidence type="ECO:0000256" key="1">
    <source>
        <dbReference type="PROSITE-ProRule" id="PRU00169"/>
    </source>
</evidence>
<dbReference type="InterPro" id="IPR001789">
    <property type="entry name" value="Sig_transdc_resp-reg_receiver"/>
</dbReference>
<evidence type="ECO:0000313" key="4">
    <source>
        <dbReference type="Proteomes" id="UP000031802"/>
    </source>
</evidence>
<feature type="modified residue" description="4-aspartylphosphate" evidence="1">
    <location>
        <position position="55"/>
    </location>
</feature>
<feature type="domain" description="Response regulatory" evidence="2">
    <location>
        <begin position="5"/>
        <end position="115"/>
    </location>
</feature>
<reference evidence="3 4" key="2">
    <citation type="journal article" date="2015" name="PLoS ONE">
        <title>Whole-Genome Optical Mapping and Finished Genome Sequence of Sphingobacterium deserti sp. nov., a New Species Isolated from the Western Desert of China.</title>
        <authorList>
            <person name="Teng C."/>
            <person name="Zhou Z."/>
            <person name="Molnar I."/>
            <person name="Li X."/>
            <person name="Tang R."/>
            <person name="Chen M."/>
            <person name="Wang L."/>
            <person name="Su S."/>
            <person name="Zhang W."/>
            <person name="Lin M."/>
        </authorList>
    </citation>
    <scope>NUCLEOTIDE SEQUENCE [LARGE SCALE GENOMIC DNA]</scope>
    <source>
        <strain evidence="4">ACCC05744</strain>
    </source>
</reference>
<dbReference type="SMART" id="SM00850">
    <property type="entry name" value="LytTR"/>
    <property type="match status" value="1"/>
</dbReference>